<dbReference type="PANTHER" id="PTHR45649">
    <property type="entry name" value="AMINO-ACID PERMEASE BAT1"/>
    <property type="match status" value="1"/>
</dbReference>
<dbReference type="GO" id="GO:0015101">
    <property type="term" value="F:organic cation transmembrane transporter activity"/>
    <property type="evidence" value="ECO:0007669"/>
    <property type="project" value="UniProtKB-ARBA"/>
</dbReference>
<evidence type="ECO:0000256" key="3">
    <source>
        <dbReference type="ARBA" id="ARBA00022692"/>
    </source>
</evidence>
<dbReference type="STRING" id="763406.A0A1E3NII3"/>
<feature type="transmembrane region" description="Helical" evidence="6">
    <location>
        <begin position="242"/>
        <end position="259"/>
    </location>
</feature>
<evidence type="ECO:0008006" key="9">
    <source>
        <dbReference type="Google" id="ProtNLM"/>
    </source>
</evidence>
<feature type="transmembrane region" description="Helical" evidence="6">
    <location>
        <begin position="107"/>
        <end position="127"/>
    </location>
</feature>
<feature type="transmembrane region" description="Helical" evidence="6">
    <location>
        <begin position="166"/>
        <end position="185"/>
    </location>
</feature>
<feature type="transmembrane region" description="Helical" evidence="6">
    <location>
        <begin position="191"/>
        <end position="214"/>
    </location>
</feature>
<dbReference type="OrthoDB" id="4476201at2759"/>
<keyword evidence="3 6" id="KW-0812">Transmembrane</keyword>
<keyword evidence="4 6" id="KW-1133">Transmembrane helix</keyword>
<dbReference type="GeneID" id="30180060"/>
<evidence type="ECO:0000256" key="1">
    <source>
        <dbReference type="ARBA" id="ARBA00004141"/>
    </source>
</evidence>
<protein>
    <recommendedName>
        <fullName evidence="9">Amino acid permease/ SLC12A domain-containing protein</fullName>
    </recommendedName>
</protein>
<dbReference type="AlphaFoldDB" id="A0A1E3NII3"/>
<dbReference type="PANTHER" id="PTHR45649:SF29">
    <property type="entry name" value="AMINO ACID TRANSPORTER (EUROFUNG)"/>
    <property type="match status" value="1"/>
</dbReference>
<feature type="transmembrane region" description="Helical" evidence="6">
    <location>
        <begin position="41"/>
        <end position="66"/>
    </location>
</feature>
<feature type="transmembrane region" description="Helical" evidence="6">
    <location>
        <begin position="380"/>
        <end position="400"/>
    </location>
</feature>
<dbReference type="GO" id="GO:0016020">
    <property type="term" value="C:membrane"/>
    <property type="evidence" value="ECO:0007669"/>
    <property type="project" value="UniProtKB-SubCell"/>
</dbReference>
<dbReference type="PIRSF" id="PIRSF006060">
    <property type="entry name" value="AA_transporter"/>
    <property type="match status" value="1"/>
</dbReference>
<feature type="transmembrane region" description="Helical" evidence="6">
    <location>
        <begin position="407"/>
        <end position="426"/>
    </location>
</feature>
<evidence type="ECO:0000313" key="8">
    <source>
        <dbReference type="Proteomes" id="UP000094455"/>
    </source>
</evidence>
<evidence type="ECO:0000256" key="4">
    <source>
        <dbReference type="ARBA" id="ARBA00022989"/>
    </source>
</evidence>
<gene>
    <name evidence="7" type="ORF">PICMEDRAFT_59519</name>
</gene>
<feature type="transmembrane region" description="Helical" evidence="6">
    <location>
        <begin position="477"/>
        <end position="498"/>
    </location>
</feature>
<evidence type="ECO:0000256" key="5">
    <source>
        <dbReference type="ARBA" id="ARBA00023136"/>
    </source>
</evidence>
<organism evidence="7 8">
    <name type="scientific">Pichia membranifaciens NRRL Y-2026</name>
    <dbReference type="NCBI Taxonomy" id="763406"/>
    <lineage>
        <taxon>Eukaryota</taxon>
        <taxon>Fungi</taxon>
        <taxon>Dikarya</taxon>
        <taxon>Ascomycota</taxon>
        <taxon>Saccharomycotina</taxon>
        <taxon>Pichiomycetes</taxon>
        <taxon>Pichiales</taxon>
        <taxon>Pichiaceae</taxon>
        <taxon>Pichia</taxon>
    </lineage>
</organism>
<feature type="transmembrane region" description="Helical" evidence="6">
    <location>
        <begin position="446"/>
        <end position="465"/>
    </location>
</feature>
<sequence length="516" mass="56413">MSSKDEYTQEIELEASSEDGLTNDEKTLIRLGYTPEFKRELGLWSIFSVSFSVIGLLPSVAATLFYGVGYIGIPGISWDWPIACSGIICVSLAMAELCSSMPTSGGLYYAGAVLAPTGWKALTSWTIGWSNWLAQITWAPSVKYTLANLILALAQIKNPDYEPQKYQVFLLALLLLFIHGILGSVPTKYVARINSIGSCLNAAVIIIGIVMLLVGNKREEPKWNSNYQVWREFKNNTEWPDGIALLMSFLAAIWCIAGFDGPFHLAEECSNASTAAPISIVLTTVLASVFGWVLMLIIAYTIVDVEAVISSDIGQPFATYCDQLMGTDAATALLALIAICLFFTGQACVVTASRVAYAYARDGCFPFSKYWSQVNKTTRTPVRCVWGNVSIGALILLLTFNSEAISAIFSLGGTAAYIAFTIPTLLKLFAQNKFKPGPWNLGKFSAPVGIYACSFVLLMVPILSFPQVRGVDLSAQVMNWTSLVYYGPMAIALLWYAIDARKWFQGPNVSKDHFIN</sequence>
<keyword evidence="2" id="KW-0813">Transport</keyword>
<name>A0A1E3NII3_9ASCO</name>
<accession>A0A1E3NII3</accession>
<dbReference type="FunFam" id="1.20.1740.10:FF:000046">
    <property type="entry name" value="Amino-acid permease, putative"/>
    <property type="match status" value="1"/>
</dbReference>
<proteinExistence type="predicted"/>
<keyword evidence="8" id="KW-1185">Reference proteome</keyword>
<evidence type="ECO:0000313" key="7">
    <source>
        <dbReference type="EMBL" id="ODQ45924.1"/>
    </source>
</evidence>
<dbReference type="Pfam" id="PF13520">
    <property type="entry name" value="AA_permease_2"/>
    <property type="match status" value="1"/>
</dbReference>
<reference evidence="7 8" key="1">
    <citation type="journal article" date="2016" name="Proc. Natl. Acad. Sci. U.S.A.">
        <title>Comparative genomics of biotechnologically important yeasts.</title>
        <authorList>
            <person name="Riley R."/>
            <person name="Haridas S."/>
            <person name="Wolfe K.H."/>
            <person name="Lopes M.R."/>
            <person name="Hittinger C.T."/>
            <person name="Goeker M."/>
            <person name="Salamov A.A."/>
            <person name="Wisecaver J.H."/>
            <person name="Long T.M."/>
            <person name="Calvey C.H."/>
            <person name="Aerts A.L."/>
            <person name="Barry K.W."/>
            <person name="Choi C."/>
            <person name="Clum A."/>
            <person name="Coughlan A.Y."/>
            <person name="Deshpande S."/>
            <person name="Douglass A.P."/>
            <person name="Hanson S.J."/>
            <person name="Klenk H.-P."/>
            <person name="LaButti K.M."/>
            <person name="Lapidus A."/>
            <person name="Lindquist E.A."/>
            <person name="Lipzen A.M."/>
            <person name="Meier-Kolthoff J.P."/>
            <person name="Ohm R.A."/>
            <person name="Otillar R.P."/>
            <person name="Pangilinan J.L."/>
            <person name="Peng Y."/>
            <person name="Rokas A."/>
            <person name="Rosa C.A."/>
            <person name="Scheuner C."/>
            <person name="Sibirny A.A."/>
            <person name="Slot J.C."/>
            <person name="Stielow J.B."/>
            <person name="Sun H."/>
            <person name="Kurtzman C.P."/>
            <person name="Blackwell M."/>
            <person name="Grigoriev I.V."/>
            <person name="Jeffries T.W."/>
        </authorList>
    </citation>
    <scope>NUCLEOTIDE SEQUENCE [LARGE SCALE GENOMIC DNA]</scope>
    <source>
        <strain evidence="7 8">NRRL Y-2026</strain>
    </source>
</reference>
<dbReference type="RefSeq" id="XP_019017037.1">
    <property type="nucleotide sequence ID" value="XM_019163373.1"/>
</dbReference>
<evidence type="ECO:0000256" key="6">
    <source>
        <dbReference type="SAM" id="Phobius"/>
    </source>
</evidence>
<keyword evidence="5 6" id="KW-0472">Membrane</keyword>
<feature type="transmembrane region" description="Helical" evidence="6">
    <location>
        <begin position="279"/>
        <end position="303"/>
    </location>
</feature>
<feature type="transmembrane region" description="Helical" evidence="6">
    <location>
        <begin position="78"/>
        <end position="95"/>
    </location>
</feature>
<comment type="subcellular location">
    <subcellularLocation>
        <location evidence="1">Membrane</location>
        <topology evidence="1">Multi-pass membrane protein</topology>
    </subcellularLocation>
</comment>
<feature type="transmembrane region" description="Helical" evidence="6">
    <location>
        <begin position="333"/>
        <end position="360"/>
    </location>
</feature>
<dbReference type="Proteomes" id="UP000094455">
    <property type="component" value="Unassembled WGS sequence"/>
</dbReference>
<dbReference type="EMBL" id="KV454004">
    <property type="protein sequence ID" value="ODQ45924.1"/>
    <property type="molecule type" value="Genomic_DNA"/>
</dbReference>
<evidence type="ECO:0000256" key="2">
    <source>
        <dbReference type="ARBA" id="ARBA00022448"/>
    </source>
</evidence>
<dbReference type="InterPro" id="IPR002293">
    <property type="entry name" value="AA/rel_permease1"/>
</dbReference>
<dbReference type="Gene3D" id="1.20.1740.10">
    <property type="entry name" value="Amino acid/polyamine transporter I"/>
    <property type="match status" value="1"/>
</dbReference>